<feature type="domain" description="RGS" evidence="1">
    <location>
        <begin position="8"/>
        <end position="129"/>
    </location>
</feature>
<evidence type="ECO:0000259" key="1">
    <source>
        <dbReference type="PROSITE" id="PS50132"/>
    </source>
</evidence>
<dbReference type="Pfam" id="PF00615">
    <property type="entry name" value="RGS"/>
    <property type="match status" value="1"/>
</dbReference>
<reference evidence="2 3" key="1">
    <citation type="submission" date="2024-03" db="EMBL/GenBank/DDBJ databases">
        <title>The Acrasis kona genome and developmental transcriptomes reveal deep origins of eukaryotic multicellular pathways.</title>
        <authorList>
            <person name="Sheikh S."/>
            <person name="Fu C.-J."/>
            <person name="Brown M.W."/>
            <person name="Baldauf S.L."/>
        </authorList>
    </citation>
    <scope>NUCLEOTIDE SEQUENCE [LARGE SCALE GENOMIC DNA]</scope>
    <source>
        <strain evidence="2 3">ATCC MYA-3509</strain>
    </source>
</reference>
<dbReference type="InterPro" id="IPR023393">
    <property type="entry name" value="START-like_dom_sf"/>
</dbReference>
<keyword evidence="3" id="KW-1185">Reference proteome</keyword>
<evidence type="ECO:0000313" key="3">
    <source>
        <dbReference type="Proteomes" id="UP001431209"/>
    </source>
</evidence>
<proteinExistence type="predicted"/>
<dbReference type="PROSITE" id="PS50132">
    <property type="entry name" value="RGS"/>
    <property type="match status" value="1"/>
</dbReference>
<dbReference type="Gene3D" id="1.10.167.10">
    <property type="entry name" value="Regulator of G-protein Signalling 4, domain 2"/>
    <property type="match status" value="1"/>
</dbReference>
<protein>
    <submittedName>
        <fullName evidence="2">Regulator of G-protein signaling</fullName>
    </submittedName>
</protein>
<sequence length="395" mass="44890">MPTNYDIMFDNVFVDRRLRKCFHEYLRKYQNQEALQFLIDVSEFITLIATSSKYTSAKFIMLEYIQEGSPSEVNVSCAQKAALNEEFKKCSDSYCPNSLFDEVRLTVYVGLKEDCFGSFVNSKEFSKHVKQTLKTDPNYLSHVGSLKRGRYILKELAKSKDLRIGDLDFEFGLTNLNCEWTNVFSTHDYSVYVSKEKSPSGFKKKKEVMTLPFSAQEVYDIVICSETNQEILSNQKRTRTYLNAVECNKYKAVTVHAVQSMPFLCKNIDASLLCCSKRLDDGSIIHVEKSVCNPDVPESKNLVRTSALTTQLFENIEGGCRYTDVTDFDCGFTPSLINFMVCCLAKRHLTNFHVILEAGNRRKEIGASGPDNLLMSCSLAHYDGFHVPNTKSSSC</sequence>
<organism evidence="2 3">
    <name type="scientific">Acrasis kona</name>
    <dbReference type="NCBI Taxonomy" id="1008807"/>
    <lineage>
        <taxon>Eukaryota</taxon>
        <taxon>Discoba</taxon>
        <taxon>Heterolobosea</taxon>
        <taxon>Tetramitia</taxon>
        <taxon>Eutetramitia</taxon>
        <taxon>Acrasidae</taxon>
        <taxon>Acrasis</taxon>
    </lineage>
</organism>
<dbReference type="CDD" id="cd07440">
    <property type="entry name" value="RGS"/>
    <property type="match status" value="1"/>
</dbReference>
<dbReference type="PANTHER" id="PTHR10845">
    <property type="entry name" value="REGULATOR OF G PROTEIN SIGNALING"/>
    <property type="match status" value="1"/>
</dbReference>
<dbReference type="SMART" id="SM00315">
    <property type="entry name" value="RGS"/>
    <property type="match status" value="1"/>
</dbReference>
<dbReference type="InterPro" id="IPR016137">
    <property type="entry name" value="RGS"/>
</dbReference>
<dbReference type="SUPFAM" id="SSF55961">
    <property type="entry name" value="Bet v1-like"/>
    <property type="match status" value="1"/>
</dbReference>
<gene>
    <name evidence="2" type="ORF">AKO1_014656</name>
</gene>
<dbReference type="InterPro" id="IPR044926">
    <property type="entry name" value="RGS_subdomain_2"/>
</dbReference>
<dbReference type="AlphaFoldDB" id="A0AAW2Z1R9"/>
<dbReference type="EMBL" id="JAOPGA020000950">
    <property type="protein sequence ID" value="KAL0483354.1"/>
    <property type="molecule type" value="Genomic_DNA"/>
</dbReference>
<accession>A0AAW2Z1R9</accession>
<dbReference type="PANTHER" id="PTHR10845:SF192">
    <property type="entry name" value="DOUBLE HIT, ISOFORM B"/>
    <property type="match status" value="1"/>
</dbReference>
<dbReference type="Proteomes" id="UP001431209">
    <property type="component" value="Unassembled WGS sequence"/>
</dbReference>
<dbReference type="Gene3D" id="3.30.530.20">
    <property type="match status" value="1"/>
</dbReference>
<dbReference type="InterPro" id="IPR036305">
    <property type="entry name" value="RGS_sf"/>
</dbReference>
<name>A0AAW2Z1R9_9EUKA</name>
<evidence type="ECO:0000313" key="2">
    <source>
        <dbReference type="EMBL" id="KAL0483354.1"/>
    </source>
</evidence>
<comment type="caution">
    <text evidence="2">The sequence shown here is derived from an EMBL/GenBank/DDBJ whole genome shotgun (WGS) entry which is preliminary data.</text>
</comment>
<dbReference type="SUPFAM" id="SSF48097">
    <property type="entry name" value="Regulator of G-protein signaling, RGS"/>
    <property type="match status" value="1"/>
</dbReference>